<evidence type="ECO:0000313" key="2">
    <source>
        <dbReference type="EMBL" id="MBA2133946.1"/>
    </source>
</evidence>
<dbReference type="EMBL" id="JAAKDE010000029">
    <property type="protein sequence ID" value="MBA2133946.1"/>
    <property type="molecule type" value="Genomic_DNA"/>
</dbReference>
<keyword evidence="3" id="KW-1185">Reference proteome</keyword>
<name>A0A8J6I1Z1_9FIRM</name>
<protein>
    <recommendedName>
        <fullName evidence="4">PorV/PorQ family protein</fullName>
    </recommendedName>
</protein>
<dbReference type="Gene3D" id="2.40.160.60">
    <property type="entry name" value="Outer membrane protein transport protein (OMPP1/FadL/TodX)"/>
    <property type="match status" value="1"/>
</dbReference>
<proteinExistence type="predicted"/>
<gene>
    <name evidence="2" type="ORF">G5B42_10430</name>
</gene>
<feature type="chain" id="PRO_5035183385" description="PorV/PorQ family protein" evidence="1">
    <location>
        <begin position="24"/>
        <end position="247"/>
    </location>
</feature>
<evidence type="ECO:0000313" key="3">
    <source>
        <dbReference type="Proteomes" id="UP000657177"/>
    </source>
</evidence>
<dbReference type="Proteomes" id="UP000657177">
    <property type="component" value="Unassembled WGS sequence"/>
</dbReference>
<accession>A0A8J6I1Z1</accession>
<sequence length="247" mass="27991">MKKAIIIDVLCKLLLMVSIPAQGCVGSRPLGMGGAFISLADSVEAVYWNPAGLTQIDGEYIHFTLTVNEKDQMGYRSFFAFNKNFNNISAGFSYITRLRSWNVLEEWYVVSLARKINRKTSVGINGRYEVHSNGFTDEQIDLCGLYNLTDQLRIGFLYQSINNFRPSISYRINNNTVICMDIYNALHNRAILSGEHRIMWGIESLIHDVGIRLGMYAGDWTFGVGYKSIDMTVMNRNNLIILLGFTI</sequence>
<comment type="caution">
    <text evidence="2">The sequence shown here is derived from an EMBL/GenBank/DDBJ whole genome shotgun (WGS) entry which is preliminary data.</text>
</comment>
<dbReference type="AlphaFoldDB" id="A0A8J6I1Z1"/>
<feature type="signal peptide" evidence="1">
    <location>
        <begin position="1"/>
        <end position="23"/>
    </location>
</feature>
<organism evidence="2 3">
    <name type="scientific">Capillibacterium thermochitinicola</name>
    <dbReference type="NCBI Taxonomy" id="2699427"/>
    <lineage>
        <taxon>Bacteria</taxon>
        <taxon>Bacillati</taxon>
        <taxon>Bacillota</taxon>
        <taxon>Capillibacterium</taxon>
    </lineage>
</organism>
<reference evidence="2" key="1">
    <citation type="submission" date="2020-06" db="EMBL/GenBank/DDBJ databases">
        <title>Novel chitinolytic bacterium.</title>
        <authorList>
            <person name="Ungkulpasvich U."/>
            <person name="Kosugi A."/>
            <person name="Uke A."/>
        </authorList>
    </citation>
    <scope>NUCLEOTIDE SEQUENCE</scope>
    <source>
        <strain evidence="2">UUS1-1</strain>
    </source>
</reference>
<evidence type="ECO:0000256" key="1">
    <source>
        <dbReference type="SAM" id="SignalP"/>
    </source>
</evidence>
<dbReference type="SUPFAM" id="SSF56935">
    <property type="entry name" value="Porins"/>
    <property type="match status" value="1"/>
</dbReference>
<dbReference type="RefSeq" id="WP_181340415.1">
    <property type="nucleotide sequence ID" value="NZ_JAAKDE010000029.1"/>
</dbReference>
<keyword evidence="1" id="KW-0732">Signal</keyword>
<evidence type="ECO:0008006" key="4">
    <source>
        <dbReference type="Google" id="ProtNLM"/>
    </source>
</evidence>